<dbReference type="Proteomes" id="UP000649617">
    <property type="component" value="Unassembled WGS sequence"/>
</dbReference>
<keyword evidence="5" id="KW-0206">Cytoskeleton</keyword>
<reference evidence="9" key="1">
    <citation type="submission" date="2021-02" db="EMBL/GenBank/DDBJ databases">
        <authorList>
            <person name="Dougan E. K."/>
            <person name="Rhodes N."/>
            <person name="Thang M."/>
            <person name="Chan C."/>
        </authorList>
    </citation>
    <scope>NUCLEOTIDE SEQUENCE</scope>
</reference>
<comment type="subcellular location">
    <subcellularLocation>
        <location evidence="1">Cytoplasm</location>
        <location evidence="1">Cytoskeleton</location>
    </subcellularLocation>
</comment>
<evidence type="ECO:0000313" key="9">
    <source>
        <dbReference type="EMBL" id="CAE7338975.1"/>
    </source>
</evidence>
<keyword evidence="10" id="KW-1185">Reference proteome</keyword>
<dbReference type="GO" id="GO:0007019">
    <property type="term" value="P:microtubule depolymerization"/>
    <property type="evidence" value="ECO:0007669"/>
    <property type="project" value="TreeGrafter"/>
</dbReference>
<feature type="compositionally biased region" description="Basic and acidic residues" evidence="7">
    <location>
        <begin position="424"/>
        <end position="433"/>
    </location>
</feature>
<evidence type="ECO:0000259" key="8">
    <source>
        <dbReference type="PROSITE" id="PS50067"/>
    </source>
</evidence>
<organism evidence="9 10">
    <name type="scientific">Symbiodinium pilosum</name>
    <name type="common">Dinoflagellate</name>
    <dbReference type="NCBI Taxonomy" id="2952"/>
    <lineage>
        <taxon>Eukaryota</taxon>
        <taxon>Sar</taxon>
        <taxon>Alveolata</taxon>
        <taxon>Dinophyceae</taxon>
        <taxon>Suessiales</taxon>
        <taxon>Symbiodiniaceae</taxon>
        <taxon>Symbiodinium</taxon>
    </lineage>
</organism>
<dbReference type="GO" id="GO:0003777">
    <property type="term" value="F:microtubule motor activity"/>
    <property type="evidence" value="ECO:0007669"/>
    <property type="project" value="InterPro"/>
</dbReference>
<dbReference type="GO" id="GO:0007018">
    <property type="term" value="P:microtubule-based movement"/>
    <property type="evidence" value="ECO:0007669"/>
    <property type="project" value="InterPro"/>
</dbReference>
<dbReference type="GO" id="GO:0005524">
    <property type="term" value="F:ATP binding"/>
    <property type="evidence" value="ECO:0007669"/>
    <property type="project" value="UniProtKB-UniRule"/>
</dbReference>
<keyword evidence="2" id="KW-0963">Cytoplasm</keyword>
<dbReference type="OrthoDB" id="3176171at2759"/>
<comment type="caution">
    <text evidence="9">The sequence shown here is derived from an EMBL/GenBank/DDBJ whole genome shotgun (WGS) entry which is preliminary data.</text>
</comment>
<keyword evidence="4 6" id="KW-0505">Motor protein</keyword>
<dbReference type="InterPro" id="IPR027417">
    <property type="entry name" value="P-loop_NTPase"/>
</dbReference>
<dbReference type="InterPro" id="IPR027640">
    <property type="entry name" value="Kinesin-like_fam"/>
</dbReference>
<feature type="domain" description="Kinesin motor" evidence="8">
    <location>
        <begin position="85"/>
        <end position="413"/>
    </location>
</feature>
<dbReference type="InterPro" id="IPR001752">
    <property type="entry name" value="Kinesin_motor_dom"/>
</dbReference>
<evidence type="ECO:0000256" key="3">
    <source>
        <dbReference type="ARBA" id="ARBA00022701"/>
    </source>
</evidence>
<dbReference type="PRINTS" id="PR00380">
    <property type="entry name" value="KINESINHEAVY"/>
</dbReference>
<evidence type="ECO:0000256" key="2">
    <source>
        <dbReference type="ARBA" id="ARBA00022490"/>
    </source>
</evidence>
<evidence type="ECO:0000256" key="1">
    <source>
        <dbReference type="ARBA" id="ARBA00004245"/>
    </source>
</evidence>
<sequence length="648" mass="71156">MASNHKLVCARAARRQFGGAFQQAVRDYRGAKLSALTLARGLEERLPGGLSYLPLAFLYDGEVAQLSWEGSVAKANAEARARKTNFRVMARTRPLQPQEVEDKLYESVSSENGNNAIIVHDGRVHRDGRTIYAVHSRFCLDAVFNERADNQEVFQEAVQPLLSSALDGGRATVVFFGQTGTGKTYTARGALDIMSELVFEKADKVELCCYEMAGTRGGREAFFDLLAGEEKKQVKCLTGEDGNVHVRGAQKIVCNSTSELCSAMDKAFAWRSSECTERNEASSRSHCILEFKFPAEGDDSGEAAGLFRVVDLAGSERNFETQMHSRSMAERGGLINYSLLMLKECARVMHNNEKELENEMHVPFRSSRLTHLLRSSFTDGSHMTTVVATLSPSPTDVEHSLNTLQHVGMMRSSRVWETRPPPQEPKEGSDPKGFDAVQGRGRALHSKLQDARKGQLNLHAFQMKTAVGGSIMKKYEADSAKTETFIDARWHRELNVKVQDDLWVLRDADAEATQILSSWKAEQWAASKAHDLSRWSAETLQAFIQSLDLPGQVRIPTTMTGAQLRRLGRRGLAALCSDKATAEALDQALAGESQAGKAAAAAHRSANARMTALGNHKVHAAIEEFEEPAPATPGSNPSHVQQEPALAA</sequence>
<dbReference type="InterPro" id="IPR036961">
    <property type="entry name" value="Kinesin_motor_dom_sf"/>
</dbReference>
<name>A0A812PDH5_SYMPI</name>
<dbReference type="GO" id="GO:0008017">
    <property type="term" value="F:microtubule binding"/>
    <property type="evidence" value="ECO:0007669"/>
    <property type="project" value="InterPro"/>
</dbReference>
<protein>
    <submittedName>
        <fullName evidence="9">KIN13B protein</fullName>
    </submittedName>
</protein>
<dbReference type="SUPFAM" id="SSF52540">
    <property type="entry name" value="P-loop containing nucleoside triphosphate hydrolases"/>
    <property type="match status" value="1"/>
</dbReference>
<feature type="binding site" evidence="6">
    <location>
        <begin position="177"/>
        <end position="184"/>
    </location>
    <ligand>
        <name>ATP</name>
        <dbReference type="ChEBI" id="CHEBI:30616"/>
    </ligand>
</feature>
<dbReference type="AlphaFoldDB" id="A0A812PDH5"/>
<dbReference type="PROSITE" id="PS50067">
    <property type="entry name" value="KINESIN_MOTOR_2"/>
    <property type="match status" value="1"/>
</dbReference>
<keyword evidence="6" id="KW-0547">Nucleotide-binding</keyword>
<gene>
    <name evidence="9" type="primary">KIN13B</name>
    <name evidence="9" type="ORF">SPIL2461_LOCUS7962</name>
</gene>
<dbReference type="PANTHER" id="PTHR47971">
    <property type="entry name" value="KINESIN-RELATED PROTEIN 6"/>
    <property type="match status" value="1"/>
</dbReference>
<dbReference type="GO" id="GO:0005874">
    <property type="term" value="C:microtubule"/>
    <property type="evidence" value="ECO:0007669"/>
    <property type="project" value="UniProtKB-KW"/>
</dbReference>
<dbReference type="SMART" id="SM00129">
    <property type="entry name" value="KISc"/>
    <property type="match status" value="1"/>
</dbReference>
<dbReference type="Gene3D" id="3.40.850.10">
    <property type="entry name" value="Kinesin motor domain"/>
    <property type="match status" value="1"/>
</dbReference>
<feature type="region of interest" description="Disordered" evidence="7">
    <location>
        <begin position="415"/>
        <end position="436"/>
    </location>
</feature>
<keyword evidence="6" id="KW-0067">ATP-binding</keyword>
<evidence type="ECO:0000256" key="7">
    <source>
        <dbReference type="SAM" id="MobiDB-lite"/>
    </source>
</evidence>
<evidence type="ECO:0000256" key="6">
    <source>
        <dbReference type="PROSITE-ProRule" id="PRU00283"/>
    </source>
</evidence>
<dbReference type="Pfam" id="PF00225">
    <property type="entry name" value="Kinesin"/>
    <property type="match status" value="1"/>
</dbReference>
<evidence type="ECO:0000256" key="4">
    <source>
        <dbReference type="ARBA" id="ARBA00023175"/>
    </source>
</evidence>
<dbReference type="PANTHER" id="PTHR47971:SF8">
    <property type="entry name" value="KINESIN-LIKE PROTEIN"/>
    <property type="match status" value="1"/>
</dbReference>
<accession>A0A812PDH5</accession>
<keyword evidence="3" id="KW-0493">Microtubule</keyword>
<dbReference type="EMBL" id="CAJNIZ010012836">
    <property type="protein sequence ID" value="CAE7338975.1"/>
    <property type="molecule type" value="Genomic_DNA"/>
</dbReference>
<comment type="similarity">
    <text evidence="6">Belongs to the TRAFAC class myosin-kinesin ATPase superfamily. Kinesin family.</text>
</comment>
<evidence type="ECO:0000313" key="10">
    <source>
        <dbReference type="Proteomes" id="UP000649617"/>
    </source>
</evidence>
<proteinExistence type="inferred from homology"/>
<evidence type="ECO:0000256" key="5">
    <source>
        <dbReference type="ARBA" id="ARBA00023212"/>
    </source>
</evidence>
<feature type="region of interest" description="Disordered" evidence="7">
    <location>
        <begin position="624"/>
        <end position="648"/>
    </location>
</feature>